<sequence length="90" mass="9797">MTRRTQESTVTFHQPFTLKALDGPQPAGTYRLLVDEDEIMGVSILAYHRVATLLETPAVGVRSGKVQSHLVDHADLTAALDKDRAATAKP</sequence>
<dbReference type="AlphaFoldDB" id="A0A9W6JLI7"/>
<organism evidence="1 2">
    <name type="scientific">Methylopila turkensis</name>
    <dbReference type="NCBI Taxonomy" id="1437816"/>
    <lineage>
        <taxon>Bacteria</taxon>
        <taxon>Pseudomonadati</taxon>
        <taxon>Pseudomonadota</taxon>
        <taxon>Alphaproteobacteria</taxon>
        <taxon>Hyphomicrobiales</taxon>
        <taxon>Methylopilaceae</taxon>
        <taxon>Methylopila</taxon>
    </lineage>
</organism>
<dbReference type="Proteomes" id="UP001143309">
    <property type="component" value="Unassembled WGS sequence"/>
</dbReference>
<reference evidence="1" key="1">
    <citation type="journal article" date="2014" name="Int. J. Syst. Evol. Microbiol.">
        <title>Complete genome sequence of Corynebacterium casei LMG S-19264T (=DSM 44701T), isolated from a smear-ripened cheese.</title>
        <authorList>
            <consortium name="US DOE Joint Genome Institute (JGI-PGF)"/>
            <person name="Walter F."/>
            <person name="Albersmeier A."/>
            <person name="Kalinowski J."/>
            <person name="Ruckert C."/>
        </authorList>
    </citation>
    <scope>NUCLEOTIDE SEQUENCE</scope>
    <source>
        <strain evidence="1">VKM B-2748</strain>
    </source>
</reference>
<accession>A0A9W6JLI7</accession>
<protein>
    <submittedName>
        <fullName evidence="1">Uncharacterized protein</fullName>
    </submittedName>
</protein>
<comment type="caution">
    <text evidence="1">The sequence shown here is derived from an EMBL/GenBank/DDBJ whole genome shotgun (WGS) entry which is preliminary data.</text>
</comment>
<name>A0A9W6JLI7_9HYPH</name>
<proteinExistence type="predicted"/>
<dbReference type="EMBL" id="BSFL01000001">
    <property type="protein sequence ID" value="GLK78359.1"/>
    <property type="molecule type" value="Genomic_DNA"/>
</dbReference>
<evidence type="ECO:0000313" key="2">
    <source>
        <dbReference type="Proteomes" id="UP001143309"/>
    </source>
</evidence>
<evidence type="ECO:0000313" key="1">
    <source>
        <dbReference type="EMBL" id="GLK78359.1"/>
    </source>
</evidence>
<reference evidence="1" key="2">
    <citation type="submission" date="2023-01" db="EMBL/GenBank/DDBJ databases">
        <authorList>
            <person name="Sun Q."/>
            <person name="Evtushenko L."/>
        </authorList>
    </citation>
    <scope>NUCLEOTIDE SEQUENCE</scope>
    <source>
        <strain evidence="1">VKM B-2748</strain>
    </source>
</reference>
<keyword evidence="2" id="KW-1185">Reference proteome</keyword>
<gene>
    <name evidence="1" type="ORF">GCM10008174_01000</name>
</gene>